<organism evidence="2 3">
    <name type="scientific">Viridibacillus arenosi FSL R5-213</name>
    <dbReference type="NCBI Taxonomy" id="1227360"/>
    <lineage>
        <taxon>Bacteria</taxon>
        <taxon>Bacillati</taxon>
        <taxon>Bacillota</taxon>
        <taxon>Bacilli</taxon>
        <taxon>Bacillales</taxon>
        <taxon>Caryophanaceae</taxon>
        <taxon>Viridibacillus</taxon>
    </lineage>
</organism>
<dbReference type="RefSeq" id="WP_051448647.1">
    <property type="nucleotide sequence ID" value="NZ_ASQA01000013.1"/>
</dbReference>
<protein>
    <recommendedName>
        <fullName evidence="4">Lipoprotein</fullName>
    </recommendedName>
</protein>
<dbReference type="PROSITE" id="PS51257">
    <property type="entry name" value="PROKAR_LIPOPROTEIN"/>
    <property type="match status" value="1"/>
</dbReference>
<comment type="caution">
    <text evidence="2">The sequence shown here is derived from an EMBL/GenBank/DDBJ whole genome shotgun (WGS) entry which is preliminary data.</text>
</comment>
<name>W4F1E4_9BACL</name>
<evidence type="ECO:0008006" key="4">
    <source>
        <dbReference type="Google" id="ProtNLM"/>
    </source>
</evidence>
<feature type="chain" id="PRO_5039272372" description="Lipoprotein" evidence="1">
    <location>
        <begin position="19"/>
        <end position="138"/>
    </location>
</feature>
<reference evidence="2 3" key="1">
    <citation type="journal article" date="2014" name="BMC Genomics">
        <title>Genomic comparison of sporeforming bacilli isolated from milk.</title>
        <authorList>
            <person name="Moreno Switt A.I."/>
            <person name="Andrus A.D."/>
            <person name="Ranieri M.L."/>
            <person name="Orsi R.H."/>
            <person name="Ivy R."/>
            <person name="den Bakker H.C."/>
            <person name="Martin N.H."/>
            <person name="Wiedmann M."/>
            <person name="Boor K.J."/>
        </authorList>
    </citation>
    <scope>NUCLEOTIDE SEQUENCE [LARGE SCALE GENOMIC DNA]</scope>
    <source>
        <strain evidence="2 3">FSL R5-213</strain>
    </source>
</reference>
<proteinExistence type="predicted"/>
<dbReference type="Proteomes" id="UP000019062">
    <property type="component" value="Unassembled WGS sequence"/>
</dbReference>
<evidence type="ECO:0000256" key="1">
    <source>
        <dbReference type="SAM" id="SignalP"/>
    </source>
</evidence>
<evidence type="ECO:0000313" key="3">
    <source>
        <dbReference type="Proteomes" id="UP000019062"/>
    </source>
</evidence>
<feature type="signal peptide" evidence="1">
    <location>
        <begin position="1"/>
        <end position="18"/>
    </location>
</feature>
<gene>
    <name evidence="2" type="ORF">C176_08147</name>
</gene>
<dbReference type="EMBL" id="ASQA01000013">
    <property type="protein sequence ID" value="ETT86668.1"/>
    <property type="molecule type" value="Genomic_DNA"/>
</dbReference>
<sequence length="138" mass="15874">MKKMIRLFLSFSLILLLAACSEDVTQYEAKASDFEDVGFVYNNDLTIVVIGEELVIFGFVSKYDPERKTIIDKLSKSANAVQGEFNEKRYKNVKIKTKKDKYYITADDGLSLEFQKIGERIIVDEVGAEYFTNKYPEK</sequence>
<dbReference type="AlphaFoldDB" id="W4F1E4"/>
<keyword evidence="3" id="KW-1185">Reference proteome</keyword>
<keyword evidence="1" id="KW-0732">Signal</keyword>
<accession>W4F1E4</accession>
<dbReference type="eggNOG" id="ENOG5033DNU">
    <property type="taxonomic scope" value="Bacteria"/>
</dbReference>
<evidence type="ECO:0000313" key="2">
    <source>
        <dbReference type="EMBL" id="ETT86668.1"/>
    </source>
</evidence>